<name>A0A0F9NTA1_9ZZZZ</name>
<accession>A0A0F9NTA1</accession>
<dbReference type="Pfam" id="PF12728">
    <property type="entry name" value="HTH_17"/>
    <property type="match status" value="1"/>
</dbReference>
<organism evidence="3">
    <name type="scientific">marine sediment metagenome</name>
    <dbReference type="NCBI Taxonomy" id="412755"/>
    <lineage>
        <taxon>unclassified sequences</taxon>
        <taxon>metagenomes</taxon>
        <taxon>ecological metagenomes</taxon>
    </lineage>
</organism>
<sequence>MCDRTRTVKELTERYGVGEHTVLAWIRSGELRAFTVGRSLGAKKPRWRITAEALEAFELSRTPIPPPPRTRRRKRQAAVTEFY</sequence>
<dbReference type="AlphaFoldDB" id="A0A0F9NTA1"/>
<feature type="region of interest" description="Disordered" evidence="1">
    <location>
        <begin position="61"/>
        <end position="83"/>
    </location>
</feature>
<reference evidence="3" key="1">
    <citation type="journal article" date="2015" name="Nature">
        <title>Complex archaea that bridge the gap between prokaryotes and eukaryotes.</title>
        <authorList>
            <person name="Spang A."/>
            <person name="Saw J.H."/>
            <person name="Jorgensen S.L."/>
            <person name="Zaremba-Niedzwiedzka K."/>
            <person name="Martijn J."/>
            <person name="Lind A.E."/>
            <person name="van Eijk R."/>
            <person name="Schleper C."/>
            <person name="Guy L."/>
            <person name="Ettema T.J."/>
        </authorList>
    </citation>
    <scope>NUCLEOTIDE SEQUENCE</scope>
</reference>
<dbReference type="EMBL" id="LAZR01007554">
    <property type="protein sequence ID" value="KKM84522.1"/>
    <property type="molecule type" value="Genomic_DNA"/>
</dbReference>
<evidence type="ECO:0000313" key="3">
    <source>
        <dbReference type="EMBL" id="KKM84522.1"/>
    </source>
</evidence>
<comment type="caution">
    <text evidence="3">The sequence shown here is derived from an EMBL/GenBank/DDBJ whole genome shotgun (WGS) entry which is preliminary data.</text>
</comment>
<gene>
    <name evidence="3" type="ORF">LCGC14_1298360</name>
</gene>
<evidence type="ECO:0000259" key="2">
    <source>
        <dbReference type="Pfam" id="PF12728"/>
    </source>
</evidence>
<evidence type="ECO:0000256" key="1">
    <source>
        <dbReference type="SAM" id="MobiDB-lite"/>
    </source>
</evidence>
<feature type="domain" description="Helix-turn-helix" evidence="2">
    <location>
        <begin position="7"/>
        <end position="57"/>
    </location>
</feature>
<proteinExistence type="predicted"/>
<protein>
    <recommendedName>
        <fullName evidence="2">Helix-turn-helix domain-containing protein</fullName>
    </recommendedName>
</protein>
<dbReference type="InterPro" id="IPR041657">
    <property type="entry name" value="HTH_17"/>
</dbReference>